<dbReference type="Proteomes" id="UP000053105">
    <property type="component" value="Unassembled WGS sequence"/>
</dbReference>
<proteinExistence type="predicted"/>
<dbReference type="AlphaFoldDB" id="A0A0M9A6Q2"/>
<accession>A0A0M9A6Q2</accession>
<name>A0A0M9A6Q2_9HYME</name>
<sequence>MEHHCRISDKEKKLSIRFEEAFKLLQTLFELKSIELVLNLMKRPAIVRLNTEKTSTDTTVLRLDFCCGKL</sequence>
<reference evidence="1 2" key="1">
    <citation type="submission" date="2015-07" db="EMBL/GenBank/DDBJ databases">
        <title>The genome of Melipona quadrifasciata.</title>
        <authorList>
            <person name="Pan H."/>
            <person name="Kapheim K."/>
        </authorList>
    </citation>
    <scope>NUCLEOTIDE SEQUENCE [LARGE SCALE GENOMIC DNA]</scope>
    <source>
        <strain evidence="1">0111107301</strain>
        <tissue evidence="1">Whole body</tissue>
    </source>
</reference>
<evidence type="ECO:0000313" key="2">
    <source>
        <dbReference type="Proteomes" id="UP000053105"/>
    </source>
</evidence>
<gene>
    <name evidence="1" type="ORF">WN51_11002</name>
</gene>
<dbReference type="EMBL" id="KQ435730">
    <property type="protein sequence ID" value="KOX77576.1"/>
    <property type="molecule type" value="Genomic_DNA"/>
</dbReference>
<keyword evidence="2" id="KW-1185">Reference proteome</keyword>
<protein>
    <submittedName>
        <fullName evidence="1">Uncharacterized protein</fullName>
    </submittedName>
</protein>
<evidence type="ECO:0000313" key="1">
    <source>
        <dbReference type="EMBL" id="KOX77576.1"/>
    </source>
</evidence>
<organism evidence="1 2">
    <name type="scientific">Melipona quadrifasciata</name>
    <dbReference type="NCBI Taxonomy" id="166423"/>
    <lineage>
        <taxon>Eukaryota</taxon>
        <taxon>Metazoa</taxon>
        <taxon>Ecdysozoa</taxon>
        <taxon>Arthropoda</taxon>
        <taxon>Hexapoda</taxon>
        <taxon>Insecta</taxon>
        <taxon>Pterygota</taxon>
        <taxon>Neoptera</taxon>
        <taxon>Endopterygota</taxon>
        <taxon>Hymenoptera</taxon>
        <taxon>Apocrita</taxon>
        <taxon>Aculeata</taxon>
        <taxon>Apoidea</taxon>
        <taxon>Anthophila</taxon>
        <taxon>Apidae</taxon>
        <taxon>Melipona</taxon>
    </lineage>
</organism>